<accession>A0A1I2DQA5</accession>
<protein>
    <submittedName>
        <fullName evidence="2">Uncharacterized protein</fullName>
    </submittedName>
</protein>
<dbReference type="AlphaFoldDB" id="A0A1I2DQA5"/>
<evidence type="ECO:0000313" key="3">
    <source>
        <dbReference type="Proteomes" id="UP000199400"/>
    </source>
</evidence>
<dbReference type="STRING" id="54.SAMN02745121_05683"/>
<keyword evidence="3" id="KW-1185">Reference proteome</keyword>
<dbReference type="Proteomes" id="UP000199400">
    <property type="component" value="Unassembled WGS sequence"/>
</dbReference>
<evidence type="ECO:0000313" key="2">
    <source>
        <dbReference type="EMBL" id="SFE82726.1"/>
    </source>
</evidence>
<feature type="region of interest" description="Disordered" evidence="1">
    <location>
        <begin position="32"/>
        <end position="145"/>
    </location>
</feature>
<evidence type="ECO:0000256" key="1">
    <source>
        <dbReference type="SAM" id="MobiDB-lite"/>
    </source>
</evidence>
<feature type="compositionally biased region" description="Low complexity" evidence="1">
    <location>
        <begin position="37"/>
        <end position="140"/>
    </location>
</feature>
<name>A0A1I2DQA5_9BACT</name>
<organism evidence="2 3">
    <name type="scientific">Nannocystis exedens</name>
    <dbReference type="NCBI Taxonomy" id="54"/>
    <lineage>
        <taxon>Bacteria</taxon>
        <taxon>Pseudomonadati</taxon>
        <taxon>Myxococcota</taxon>
        <taxon>Polyangia</taxon>
        <taxon>Nannocystales</taxon>
        <taxon>Nannocystaceae</taxon>
        <taxon>Nannocystis</taxon>
    </lineage>
</organism>
<reference evidence="3" key="1">
    <citation type="submission" date="2016-10" db="EMBL/GenBank/DDBJ databases">
        <authorList>
            <person name="Varghese N."/>
            <person name="Submissions S."/>
        </authorList>
    </citation>
    <scope>NUCLEOTIDE SEQUENCE [LARGE SCALE GENOMIC DNA]</scope>
    <source>
        <strain evidence="3">ATCC 25963</strain>
    </source>
</reference>
<dbReference type="OrthoDB" id="5521463at2"/>
<dbReference type="EMBL" id="FOMX01000020">
    <property type="protein sequence ID" value="SFE82726.1"/>
    <property type="molecule type" value="Genomic_DNA"/>
</dbReference>
<gene>
    <name evidence="2" type="ORF">SAMN02745121_05683</name>
</gene>
<dbReference type="RefSeq" id="WP_096327257.1">
    <property type="nucleotide sequence ID" value="NZ_FOMX01000020.1"/>
</dbReference>
<proteinExistence type="predicted"/>
<sequence length="342" mass="34892">MSMPALARPLARPSSLLALLLACGGDGGITTSDAASTGETSPGTTADTTATSSPTTSTSTSTSEDPTSTTTSTTTGELTDTGVGPTGSTTTTGDLTTGDLSTTTTTTSTSTTGDTSTTTGTSTGDTTTGDTSTTTGDTTGEPGELGVISGDCGLIDLMELESPDPFVFTGAIDFGVLGYDYDLLTPGGQQIYDEGNLNPGSLYSEIVAYEVLARCEMAALLKTEATIVYTDPMGKKTDFLAEIDGLKIGVSVVRAVGFPKDAPWTVGQAETILNGKLSDIQLSSANVAPEDAWVKQILSVVAYGPMHLESLLTAYEGLDPAVKADTILVITVTDGDDAFIYN</sequence>